<dbReference type="InterPro" id="IPR051176">
    <property type="entry name" value="Cent_Immune-Sig_Mod"/>
</dbReference>
<comment type="similarity">
    <text evidence="3">Belongs to the CEP170 family.</text>
</comment>
<feature type="compositionally biased region" description="Polar residues" evidence="12">
    <location>
        <begin position="603"/>
        <end position="613"/>
    </location>
</feature>
<dbReference type="Bgee" id="ENSOCUG00000000173">
    <property type="expression patterns" value="Expressed in embryo and 15 other cell types or tissues"/>
</dbReference>
<feature type="compositionally biased region" description="Basic and acidic residues" evidence="12">
    <location>
        <begin position="150"/>
        <end position="165"/>
    </location>
</feature>
<dbReference type="RefSeq" id="XP_051676740.1">
    <property type="nucleotide sequence ID" value="XM_051820780.2"/>
</dbReference>
<evidence type="ECO:0000256" key="12">
    <source>
        <dbReference type="SAM" id="MobiDB-lite"/>
    </source>
</evidence>
<evidence type="ECO:0000313" key="14">
    <source>
        <dbReference type="Ensembl" id="ENSOCUP00000028258.1"/>
    </source>
</evidence>
<keyword evidence="6" id="KW-0493">Microtubule</keyword>
<feature type="region of interest" description="Disordered" evidence="12">
    <location>
        <begin position="1116"/>
        <end position="1135"/>
    </location>
</feature>
<evidence type="ECO:0000256" key="9">
    <source>
        <dbReference type="ARBA" id="ARBA00053332"/>
    </source>
</evidence>
<feature type="compositionally biased region" description="Low complexity" evidence="12">
    <location>
        <begin position="1026"/>
        <end position="1042"/>
    </location>
</feature>
<dbReference type="Pfam" id="PF00498">
    <property type="entry name" value="FHA"/>
    <property type="match status" value="1"/>
</dbReference>
<dbReference type="FunFam" id="2.60.200.20:FF:000018">
    <property type="entry name" value="Centrosomal protein of 170 kDa"/>
    <property type="match status" value="1"/>
</dbReference>
<dbReference type="InterPro" id="IPR000253">
    <property type="entry name" value="FHA_dom"/>
</dbReference>
<dbReference type="PANTHER" id="PTHR15715">
    <property type="entry name" value="CENTROSOMAL PROTEIN OF 170 KDA"/>
    <property type="match status" value="1"/>
</dbReference>
<feature type="compositionally biased region" description="Basic and acidic residues" evidence="12">
    <location>
        <begin position="701"/>
        <end position="720"/>
    </location>
</feature>
<dbReference type="SUPFAM" id="SSF49879">
    <property type="entry name" value="SMAD/FHA domain"/>
    <property type="match status" value="1"/>
</dbReference>
<comment type="subcellular location">
    <subcellularLocation>
        <location evidence="1">Cytoplasm</location>
        <location evidence="1">Cytoskeleton</location>
        <location evidence="1">Microtubule organizing center</location>
        <location evidence="1">Centrosome</location>
        <location evidence="1">Centriole</location>
    </subcellularLocation>
    <subcellularLocation>
        <location evidence="2">Cytoplasm</location>
        <location evidence="2">Cytoskeleton</location>
        <location evidence="2">Spindle</location>
    </subcellularLocation>
</comment>
<dbReference type="GO" id="GO:0005814">
    <property type="term" value="C:centriole"/>
    <property type="evidence" value="ECO:0007669"/>
    <property type="project" value="UniProtKB-SubCell"/>
</dbReference>
<evidence type="ECO:0000256" key="11">
    <source>
        <dbReference type="ARBA" id="ARBA00070079"/>
    </source>
</evidence>
<dbReference type="GO" id="GO:0005874">
    <property type="term" value="C:microtubule"/>
    <property type="evidence" value="ECO:0007669"/>
    <property type="project" value="UniProtKB-KW"/>
</dbReference>
<dbReference type="EMBL" id="AAGW02026532">
    <property type="status" value="NOT_ANNOTATED_CDS"/>
    <property type="molecule type" value="Genomic_DNA"/>
</dbReference>
<dbReference type="CDD" id="cd22724">
    <property type="entry name" value="FHA_Cep170A"/>
    <property type="match status" value="1"/>
</dbReference>
<feature type="compositionally biased region" description="Polar residues" evidence="12">
    <location>
        <begin position="1116"/>
        <end position="1132"/>
    </location>
</feature>
<feature type="compositionally biased region" description="Basic and acidic residues" evidence="12">
    <location>
        <begin position="554"/>
        <end position="563"/>
    </location>
</feature>
<evidence type="ECO:0000256" key="1">
    <source>
        <dbReference type="ARBA" id="ARBA00004114"/>
    </source>
</evidence>
<feature type="compositionally biased region" description="Basic and acidic residues" evidence="12">
    <location>
        <begin position="295"/>
        <end position="308"/>
    </location>
</feature>
<keyword evidence="4" id="KW-0963">Cytoplasm</keyword>
<keyword evidence="15" id="KW-1185">Reference proteome</keyword>
<evidence type="ECO:0000259" key="13">
    <source>
        <dbReference type="PROSITE" id="PS50006"/>
    </source>
</evidence>
<feature type="compositionally biased region" description="Polar residues" evidence="12">
    <location>
        <begin position="1431"/>
        <end position="1449"/>
    </location>
</feature>
<proteinExistence type="inferred from homology"/>
<dbReference type="InterPro" id="IPR029300">
    <property type="entry name" value="CEP170_C"/>
</dbReference>
<feature type="domain" description="FHA" evidence="13">
    <location>
        <begin position="23"/>
        <end position="73"/>
    </location>
</feature>
<evidence type="ECO:0000313" key="15">
    <source>
        <dbReference type="Proteomes" id="UP000001811"/>
    </source>
</evidence>
<accession>A0A5F9C5B4</accession>
<keyword evidence="7" id="KW-0175">Coiled coil</keyword>
<feature type="compositionally biased region" description="Low complexity" evidence="12">
    <location>
        <begin position="989"/>
        <end position="1007"/>
    </location>
</feature>
<dbReference type="Proteomes" id="UP000001811">
    <property type="component" value="Chromosome 16"/>
</dbReference>
<dbReference type="Ensembl" id="ENSOCUT00000048917.1">
    <property type="protein sequence ID" value="ENSOCUP00000028258.1"/>
    <property type="gene ID" value="ENSOCUG00000000173.4"/>
</dbReference>
<feature type="compositionally biased region" description="Basic and acidic residues" evidence="12">
    <location>
        <begin position="964"/>
        <end position="976"/>
    </location>
</feature>
<reference evidence="14 15" key="1">
    <citation type="journal article" date="2011" name="Nature">
        <title>A high-resolution map of human evolutionary constraint using 29 mammals.</title>
        <authorList>
            <person name="Lindblad-Toh K."/>
            <person name="Garber M."/>
            <person name="Zuk O."/>
            <person name="Lin M.F."/>
            <person name="Parker B.J."/>
            <person name="Washietl S."/>
            <person name="Kheradpour P."/>
            <person name="Ernst J."/>
            <person name="Jordan G."/>
            <person name="Mauceli E."/>
            <person name="Ward L.D."/>
            <person name="Lowe C.B."/>
            <person name="Holloway A.K."/>
            <person name="Clamp M."/>
            <person name="Gnerre S."/>
            <person name="Alfoldi J."/>
            <person name="Beal K."/>
            <person name="Chang J."/>
            <person name="Clawson H."/>
            <person name="Cuff J."/>
            <person name="Di Palma F."/>
            <person name="Fitzgerald S."/>
            <person name="Flicek P."/>
            <person name="Guttman M."/>
            <person name="Hubisz M.J."/>
            <person name="Jaffe D.B."/>
            <person name="Jungreis I."/>
            <person name="Kent W.J."/>
            <person name="Kostka D."/>
            <person name="Lara M."/>
            <person name="Martins A.L."/>
            <person name="Massingham T."/>
            <person name="Moltke I."/>
            <person name="Raney B.J."/>
            <person name="Rasmussen M.D."/>
            <person name="Robinson J."/>
            <person name="Stark A."/>
            <person name="Vilella A.J."/>
            <person name="Wen J."/>
            <person name="Xie X."/>
            <person name="Zody M.C."/>
            <person name="Baldwin J."/>
            <person name="Bloom T."/>
            <person name="Chin C.W."/>
            <person name="Heiman D."/>
            <person name="Nicol R."/>
            <person name="Nusbaum C."/>
            <person name="Young S."/>
            <person name="Wilkinson J."/>
            <person name="Worley K.C."/>
            <person name="Kovar C.L."/>
            <person name="Muzny D.M."/>
            <person name="Gibbs R.A."/>
            <person name="Cree A."/>
            <person name="Dihn H.H."/>
            <person name="Fowler G."/>
            <person name="Jhangiani S."/>
            <person name="Joshi V."/>
            <person name="Lee S."/>
            <person name="Lewis L.R."/>
            <person name="Nazareth L.V."/>
            <person name="Okwuonu G."/>
            <person name="Santibanez J."/>
            <person name="Warren W.C."/>
            <person name="Mardis E.R."/>
            <person name="Weinstock G.M."/>
            <person name="Wilson R.K."/>
            <person name="Delehaunty K."/>
            <person name="Dooling D."/>
            <person name="Fronik C."/>
            <person name="Fulton L."/>
            <person name="Fulton B."/>
            <person name="Graves T."/>
            <person name="Minx P."/>
            <person name="Sodergren E."/>
            <person name="Birney E."/>
            <person name="Margulies E.H."/>
            <person name="Herrero J."/>
            <person name="Green E.D."/>
            <person name="Haussler D."/>
            <person name="Siepel A."/>
            <person name="Goldman N."/>
            <person name="Pollard K.S."/>
            <person name="Pedersen J.S."/>
            <person name="Lander E.S."/>
            <person name="Kellis M."/>
        </authorList>
    </citation>
    <scope>NUCLEOTIDE SEQUENCE [LARGE SCALE GENOMIC DNA]</scope>
    <source>
        <strain evidence="14 15">Thorbecke inbred</strain>
    </source>
</reference>
<evidence type="ECO:0000256" key="6">
    <source>
        <dbReference type="ARBA" id="ARBA00022701"/>
    </source>
</evidence>
<feature type="region of interest" description="Disordered" evidence="12">
    <location>
        <begin position="811"/>
        <end position="1080"/>
    </location>
</feature>
<protein>
    <recommendedName>
        <fullName evidence="11">Centrosomal protein of 170 kDa</fullName>
    </recommendedName>
</protein>
<dbReference type="Gene3D" id="2.60.200.20">
    <property type="match status" value="1"/>
</dbReference>
<feature type="compositionally biased region" description="Polar residues" evidence="12">
    <location>
        <begin position="825"/>
        <end position="849"/>
    </location>
</feature>
<dbReference type="SMART" id="SM00240">
    <property type="entry name" value="FHA"/>
    <property type="match status" value="1"/>
</dbReference>
<feature type="compositionally biased region" description="Polar residues" evidence="12">
    <location>
        <begin position="523"/>
        <end position="540"/>
    </location>
</feature>
<evidence type="ECO:0000256" key="8">
    <source>
        <dbReference type="ARBA" id="ARBA00023212"/>
    </source>
</evidence>
<dbReference type="RefSeq" id="XP_069911702.1">
    <property type="nucleotide sequence ID" value="XM_070055601.1"/>
</dbReference>
<feature type="compositionally biased region" description="Basic and acidic residues" evidence="12">
    <location>
        <begin position="630"/>
        <end position="642"/>
    </location>
</feature>
<comment type="function">
    <text evidence="9">Plays a role in microtubule organization. Required for centriole subdistal appendage assembly.</text>
</comment>
<name>A0A5F9C5B4_RABIT</name>
<dbReference type="GeneID" id="100342565"/>
<feature type="compositionally biased region" description="Basic and acidic residues" evidence="12">
    <location>
        <begin position="811"/>
        <end position="820"/>
    </location>
</feature>
<keyword evidence="8" id="KW-0206">Cytoskeleton</keyword>
<feature type="region of interest" description="Disordered" evidence="12">
    <location>
        <begin position="1423"/>
        <end position="1451"/>
    </location>
</feature>
<dbReference type="PROSITE" id="PS50006">
    <property type="entry name" value="FHA_DOMAIN"/>
    <property type="match status" value="1"/>
</dbReference>
<feature type="region of interest" description="Disordered" evidence="12">
    <location>
        <begin position="370"/>
        <end position="394"/>
    </location>
</feature>
<dbReference type="CTD" id="9859"/>
<dbReference type="GO" id="GO:0005819">
    <property type="term" value="C:spindle"/>
    <property type="evidence" value="ECO:0007669"/>
    <property type="project" value="UniProtKB-SubCell"/>
</dbReference>
<feature type="region of interest" description="Disordered" evidence="12">
    <location>
        <begin position="1283"/>
        <end position="1310"/>
    </location>
</feature>
<feature type="compositionally biased region" description="Basic and acidic residues" evidence="12">
    <location>
        <begin position="572"/>
        <end position="602"/>
    </location>
</feature>
<sequence length="1497" mass="165794">MSLTSWFLVSSGGTRHRLPREMIFVGRDDCELMLQSRSVDKQHAVINYDASTDEHLVKDLGSLNGTFVNDVRIPEQTYITLKLEDKLRFGYDTNLFTVVRGEMRVPEEALKHEKFTIQLQLSQKSSESELSKSASAKSIDSKVADAAPEVQHKATEALKSEEKATDISAVPRGTPLYGQPSWWGDDEVDEKRAFKSSNGKSEEKSHETGASGCSVDAKQVEEQSSAATNEEVLFPFCREPSYFEIPTKEFQQPSQITESTIHEIPTKDTSSPHTTGAGHASFTIEFDDSTPGKVTIRDHVTKFTSDQRHKSKKSSPGPQDLPGIQTGMMAPENKVADWLAQNNPPQMVWERTEEDSKSIKSDVPVYLKRLKGNKHDDGTQSDSENAGAHRRCSKRATLEEHLRRHHSEQKKLQKVQATEKHQDQAVVFGIDDNQDYNRPIINEKHKDLIKDWAVNSAAVVMEERKPLTTPGFHSSEEGISSSGSKRWVSQWASLAANHTRHDQEERIMEFSAPIPFENDTDISESGISMRSTGSTTSLASQGERRRRTLPQLPNEEKSLESSRAKVITQRSEIGEKQDTELQEKETPTQVHQKDKQDADRSLNKMNRTVNGETLKTGGDNKTLLQLGHSPGKEKNETDKETSLVKQTLAKIQQQQEQKEQAQWTPTKLSSKSVSGQIDKCREESLRQESQSQEKIAGHSTSKGERVTQSESKRRKAEEILKSQTSKGGEKKESSKSLVRQGSFTIEKPTPNIPIELIPHINKQTSSTPPSLALTAANRLRERSDSLDTDSSMDTTLILKDTEAVMAFLEAKLREDNKTDEGPDTPSYNRDNSISPESDVDTASTISLVTGETERKSTQKRKSFTSLYKDRCSTSSPSKDVTKSSSSGARDKIEKKTKGRSADLSSRADGRKFVQSSGRMRQPSVDLTDDDQTSSVPHSAISDIMSSDQETYSCKSHGRTALTSTDEHGPSKLEGSKVTKSKISPVASGSSSKSTTLPRPRPTRTSLLRRARLGEASDSELADADKASVASEVSTTSSTSKPPTGRRNISRIDLLAQPRRTRLGSLSARSDSEATISRSSASSRTAEAIIRSGARLVPSDKFSPRIRANSISRLSDSKVKSMTSTHGSPSVNSRWRRFPTDYASTSEDEFGSNRNSPKHTRLRTSPALKTTRLQSAGSAMPTSSSFKHRIKEQEDYIRDWTAHREEIARISQDLALIAREINDVAGEIDSVTSSGTAPSTTVSTAATTPGSAIDTREEVGDLHGEMHKLVDRVFDESLNFRKIPPLVHSKTPEGNNGRSGDRSQPAEPPDHLTITRRRTWSRDEVMGDNLLLSSVFQFSKKIRQSIDKTAGKIRILFKDKDRNWDEIESKLRAESEVPIVKTSSMEISSILQELKRVEKQLQAINAMIDPDGTLEALNNMGFPSAILPSPPKQKSSPVNNHGSPGQTPTLCQPEARVLHPAAISASAEFENAESEADFSIHFNRFNPEGEEEDVTVQE</sequence>
<dbReference type="Pfam" id="PF15308">
    <property type="entry name" value="CEP170_C"/>
    <property type="match status" value="1"/>
</dbReference>
<feature type="region of interest" description="Disordered" evidence="12">
    <location>
        <begin position="510"/>
        <end position="751"/>
    </location>
</feature>
<evidence type="ECO:0000256" key="2">
    <source>
        <dbReference type="ARBA" id="ARBA00004186"/>
    </source>
</evidence>
<keyword evidence="5" id="KW-0597">Phosphoprotein</keyword>
<evidence type="ECO:0000256" key="3">
    <source>
        <dbReference type="ARBA" id="ARBA00010436"/>
    </source>
</evidence>
<gene>
    <name evidence="14" type="primary">CEP170</name>
</gene>
<evidence type="ECO:0000256" key="5">
    <source>
        <dbReference type="ARBA" id="ARBA00022553"/>
    </source>
</evidence>
<feature type="region of interest" description="Disordered" evidence="12">
    <location>
        <begin position="1142"/>
        <end position="1164"/>
    </location>
</feature>
<feature type="region of interest" description="Disordered" evidence="12">
    <location>
        <begin position="264"/>
        <end position="327"/>
    </location>
</feature>
<organism evidence="14 15">
    <name type="scientific">Oryctolagus cuniculus</name>
    <name type="common">Rabbit</name>
    <dbReference type="NCBI Taxonomy" id="9986"/>
    <lineage>
        <taxon>Eukaryota</taxon>
        <taxon>Metazoa</taxon>
        <taxon>Chordata</taxon>
        <taxon>Craniata</taxon>
        <taxon>Vertebrata</taxon>
        <taxon>Euteleostomi</taxon>
        <taxon>Mammalia</taxon>
        <taxon>Eutheria</taxon>
        <taxon>Euarchontoglires</taxon>
        <taxon>Glires</taxon>
        <taxon>Lagomorpha</taxon>
        <taxon>Leporidae</taxon>
        <taxon>Oryctolagus</taxon>
    </lineage>
</organism>
<reference evidence="14" key="2">
    <citation type="submission" date="2025-08" db="UniProtKB">
        <authorList>
            <consortium name="Ensembl"/>
        </authorList>
    </citation>
    <scope>IDENTIFICATION</scope>
    <source>
        <strain evidence="14">Thorbecke</strain>
    </source>
</reference>
<dbReference type="EMBL" id="AAGW02026533">
    <property type="status" value="NOT_ANNOTATED_CDS"/>
    <property type="molecule type" value="Genomic_DNA"/>
</dbReference>
<evidence type="ECO:0000256" key="7">
    <source>
        <dbReference type="ARBA" id="ARBA00023054"/>
    </source>
</evidence>
<evidence type="ECO:0000256" key="10">
    <source>
        <dbReference type="ARBA" id="ARBA00065884"/>
    </source>
</evidence>
<dbReference type="PANTHER" id="PTHR15715:SF17">
    <property type="entry name" value="CENTROSOMAL PROTEIN OF 170 KDA"/>
    <property type="match status" value="1"/>
</dbReference>
<dbReference type="GeneTree" id="ENSGT00940000155103"/>
<feature type="region of interest" description="Disordered" evidence="12">
    <location>
        <begin position="1229"/>
        <end position="1250"/>
    </location>
</feature>
<dbReference type="InterPro" id="IPR008984">
    <property type="entry name" value="SMAD_FHA_dom_sf"/>
</dbReference>
<comment type="subunit">
    <text evidence="10">Interacts with CCDC68 and CCDC120; leading to recruitment to centrosomes. Interacts with PLK1. Interacts with NIN. Interacts with FHDC1. Interacts with CCDC61. Interacts with TBK1; efficient complex formation may be dependent on the presence of CCDC61.</text>
</comment>
<feature type="compositionally biased region" description="Polar residues" evidence="12">
    <location>
        <begin position="663"/>
        <end position="675"/>
    </location>
</feature>
<evidence type="ECO:0000256" key="4">
    <source>
        <dbReference type="ARBA" id="ARBA00022490"/>
    </source>
</evidence>
<feature type="compositionally biased region" description="Polar residues" evidence="12">
    <location>
        <begin position="943"/>
        <end position="953"/>
    </location>
</feature>
<feature type="compositionally biased region" description="Low complexity" evidence="12">
    <location>
        <begin position="872"/>
        <end position="886"/>
    </location>
</feature>
<reference evidence="14" key="3">
    <citation type="submission" date="2025-09" db="UniProtKB">
        <authorList>
            <consortium name="Ensembl"/>
        </authorList>
    </citation>
    <scope>IDENTIFICATION</scope>
    <source>
        <strain evidence="14">Thorbecke</strain>
    </source>
</reference>
<feature type="region of interest" description="Disordered" evidence="12">
    <location>
        <begin position="126"/>
        <end position="227"/>
    </location>
</feature>